<name>K9GUR6_9PROT</name>
<dbReference type="PANTHER" id="PTHR43133">
    <property type="entry name" value="RNA POLYMERASE ECF-TYPE SIGMA FACTO"/>
    <property type="match status" value="1"/>
</dbReference>
<evidence type="ECO:0000259" key="5">
    <source>
        <dbReference type="Pfam" id="PF04542"/>
    </source>
</evidence>
<dbReference type="GO" id="GO:0003677">
    <property type="term" value="F:DNA binding"/>
    <property type="evidence" value="ECO:0007669"/>
    <property type="project" value="InterPro"/>
</dbReference>
<evidence type="ECO:0000256" key="1">
    <source>
        <dbReference type="ARBA" id="ARBA00010641"/>
    </source>
</evidence>
<dbReference type="Proteomes" id="UP000009881">
    <property type="component" value="Unassembled WGS sequence"/>
</dbReference>
<evidence type="ECO:0000313" key="8">
    <source>
        <dbReference type="Proteomes" id="UP000009881"/>
    </source>
</evidence>
<dbReference type="EMBL" id="ANHY01000014">
    <property type="protein sequence ID" value="EKV28967.1"/>
    <property type="molecule type" value="Genomic_DNA"/>
</dbReference>
<keyword evidence="4" id="KW-0804">Transcription</keyword>
<dbReference type="Gene3D" id="1.10.10.10">
    <property type="entry name" value="Winged helix-like DNA-binding domain superfamily/Winged helix DNA-binding domain"/>
    <property type="match status" value="1"/>
</dbReference>
<comment type="similarity">
    <text evidence="1">Belongs to the sigma-70 factor family. ECF subfamily.</text>
</comment>
<dbReference type="Pfam" id="PF08281">
    <property type="entry name" value="Sigma70_r4_2"/>
    <property type="match status" value="1"/>
</dbReference>
<evidence type="ECO:0000256" key="3">
    <source>
        <dbReference type="ARBA" id="ARBA00023082"/>
    </source>
</evidence>
<keyword evidence="2" id="KW-0805">Transcription regulation</keyword>
<gene>
    <name evidence="7" type="ORF">C882_0731</name>
</gene>
<dbReference type="InterPro" id="IPR014284">
    <property type="entry name" value="RNA_pol_sigma-70_dom"/>
</dbReference>
<feature type="domain" description="RNA polymerase sigma factor 70 region 4 type 2" evidence="6">
    <location>
        <begin position="100"/>
        <end position="152"/>
    </location>
</feature>
<accession>K9GUR6</accession>
<comment type="caution">
    <text evidence="7">The sequence shown here is derived from an EMBL/GenBank/DDBJ whole genome shotgun (WGS) entry which is preliminary data.</text>
</comment>
<dbReference type="InterPro" id="IPR007627">
    <property type="entry name" value="RNA_pol_sigma70_r2"/>
</dbReference>
<sequence length="168" mass="18852">MLQVYLSHRDALLGYAAQITGSRAEAEDVVQDAYVRLMGSTATAGSPHHLRNPAGYLYKIVRNLCLDTKRRSRAQVHDLPMSDPTWNASADEALLRDEVRCIEKALTRLPERTRTAFELHRLHGYTLQETAAELNVSAARVHQMIQTAMLHCAAELRDGDVDRKETDA</sequence>
<dbReference type="InterPro" id="IPR039425">
    <property type="entry name" value="RNA_pol_sigma-70-like"/>
</dbReference>
<dbReference type="PANTHER" id="PTHR43133:SF63">
    <property type="entry name" value="RNA POLYMERASE SIGMA FACTOR FECI-RELATED"/>
    <property type="match status" value="1"/>
</dbReference>
<evidence type="ECO:0000256" key="4">
    <source>
        <dbReference type="ARBA" id="ARBA00023163"/>
    </source>
</evidence>
<dbReference type="Pfam" id="PF04542">
    <property type="entry name" value="Sigma70_r2"/>
    <property type="match status" value="1"/>
</dbReference>
<dbReference type="eggNOG" id="COG1595">
    <property type="taxonomic scope" value="Bacteria"/>
</dbReference>
<feature type="domain" description="RNA polymerase sigma-70 region 2" evidence="5">
    <location>
        <begin position="5"/>
        <end position="73"/>
    </location>
</feature>
<keyword evidence="8" id="KW-1185">Reference proteome</keyword>
<dbReference type="GO" id="GO:0016987">
    <property type="term" value="F:sigma factor activity"/>
    <property type="evidence" value="ECO:0007669"/>
    <property type="project" value="UniProtKB-KW"/>
</dbReference>
<reference evidence="7 8" key="1">
    <citation type="journal article" date="2013" name="Genome Announc.">
        <title>Draft Genome Sequence of an Alphaproteobacterium, Caenispirillum salinarum AK4(T), Isolated from a Solar Saltern.</title>
        <authorList>
            <person name="Khatri I."/>
            <person name="Singh A."/>
            <person name="Korpole S."/>
            <person name="Pinnaka A.K."/>
            <person name="Subramanian S."/>
        </authorList>
    </citation>
    <scope>NUCLEOTIDE SEQUENCE [LARGE SCALE GENOMIC DNA]</scope>
    <source>
        <strain evidence="7 8">AK4</strain>
    </source>
</reference>
<keyword evidence="3" id="KW-0731">Sigma factor</keyword>
<dbReference type="NCBIfam" id="TIGR02937">
    <property type="entry name" value="sigma70-ECF"/>
    <property type="match status" value="1"/>
</dbReference>
<dbReference type="InterPro" id="IPR013324">
    <property type="entry name" value="RNA_pol_sigma_r3/r4-like"/>
</dbReference>
<proteinExistence type="inferred from homology"/>
<organism evidence="7 8">
    <name type="scientific">Caenispirillum salinarum AK4</name>
    <dbReference type="NCBI Taxonomy" id="1238182"/>
    <lineage>
        <taxon>Bacteria</taxon>
        <taxon>Pseudomonadati</taxon>
        <taxon>Pseudomonadota</taxon>
        <taxon>Alphaproteobacteria</taxon>
        <taxon>Rhodospirillales</taxon>
        <taxon>Novispirillaceae</taxon>
        <taxon>Caenispirillum</taxon>
    </lineage>
</organism>
<protein>
    <submittedName>
        <fullName evidence="7">Sigma-24 (FecI)</fullName>
    </submittedName>
</protein>
<dbReference type="InterPro" id="IPR036388">
    <property type="entry name" value="WH-like_DNA-bd_sf"/>
</dbReference>
<dbReference type="GO" id="GO:0006352">
    <property type="term" value="P:DNA-templated transcription initiation"/>
    <property type="evidence" value="ECO:0007669"/>
    <property type="project" value="InterPro"/>
</dbReference>
<dbReference type="RefSeq" id="WP_009541388.1">
    <property type="nucleotide sequence ID" value="NZ_ANHY01000014.1"/>
</dbReference>
<dbReference type="InterPro" id="IPR013325">
    <property type="entry name" value="RNA_pol_sigma_r2"/>
</dbReference>
<dbReference type="CDD" id="cd06171">
    <property type="entry name" value="Sigma70_r4"/>
    <property type="match status" value="1"/>
</dbReference>
<dbReference type="STRING" id="1238182.C882_0731"/>
<dbReference type="Gene3D" id="1.10.1740.10">
    <property type="match status" value="1"/>
</dbReference>
<dbReference type="SUPFAM" id="SSF88946">
    <property type="entry name" value="Sigma2 domain of RNA polymerase sigma factors"/>
    <property type="match status" value="1"/>
</dbReference>
<evidence type="ECO:0000256" key="2">
    <source>
        <dbReference type="ARBA" id="ARBA00023015"/>
    </source>
</evidence>
<dbReference type="InterPro" id="IPR013249">
    <property type="entry name" value="RNA_pol_sigma70_r4_t2"/>
</dbReference>
<evidence type="ECO:0000313" key="7">
    <source>
        <dbReference type="EMBL" id="EKV28967.1"/>
    </source>
</evidence>
<evidence type="ECO:0000259" key="6">
    <source>
        <dbReference type="Pfam" id="PF08281"/>
    </source>
</evidence>
<dbReference type="SUPFAM" id="SSF88659">
    <property type="entry name" value="Sigma3 and sigma4 domains of RNA polymerase sigma factors"/>
    <property type="match status" value="1"/>
</dbReference>
<dbReference type="AlphaFoldDB" id="K9GUR6"/>